<dbReference type="Gene3D" id="3.10.50.40">
    <property type="match status" value="1"/>
</dbReference>
<comment type="similarity">
    <text evidence="2">Belongs to the PpiC/parvulin rotamase family.</text>
</comment>
<organism evidence="7 8">
    <name type="scientific">Undibacterium parvum</name>
    <dbReference type="NCBI Taxonomy" id="401471"/>
    <lineage>
        <taxon>Bacteria</taxon>
        <taxon>Pseudomonadati</taxon>
        <taxon>Pseudomonadota</taxon>
        <taxon>Betaproteobacteria</taxon>
        <taxon>Burkholderiales</taxon>
        <taxon>Oxalobacteraceae</taxon>
        <taxon>Undibacterium</taxon>
    </lineage>
</organism>
<accession>A0A3Q9BTK8</accession>
<evidence type="ECO:0000256" key="5">
    <source>
        <dbReference type="PROSITE-ProRule" id="PRU00278"/>
    </source>
</evidence>
<dbReference type="OrthoDB" id="9769613at2"/>
<evidence type="ECO:0000256" key="3">
    <source>
        <dbReference type="ARBA" id="ARBA00013194"/>
    </source>
</evidence>
<dbReference type="PROSITE" id="PS50198">
    <property type="entry name" value="PPIC_PPIASE_2"/>
    <property type="match status" value="1"/>
</dbReference>
<dbReference type="PANTHER" id="PTHR47245:SF2">
    <property type="entry name" value="PEPTIDYL-PROLYL CIS-TRANS ISOMERASE HP_0175-RELATED"/>
    <property type="match status" value="1"/>
</dbReference>
<keyword evidence="8" id="KW-1185">Reference proteome</keyword>
<dbReference type="RefSeq" id="WP_126129552.1">
    <property type="nucleotide sequence ID" value="NZ_CP034464.1"/>
</dbReference>
<dbReference type="PANTHER" id="PTHR47245">
    <property type="entry name" value="PEPTIDYLPROLYL ISOMERASE"/>
    <property type="match status" value="1"/>
</dbReference>
<dbReference type="Pfam" id="PF00639">
    <property type="entry name" value="Rotamase"/>
    <property type="match status" value="1"/>
</dbReference>
<name>A0A3Q9BTK8_9BURK</name>
<keyword evidence="5 7" id="KW-0413">Isomerase</keyword>
<gene>
    <name evidence="7" type="ORF">EJN92_20625</name>
</gene>
<dbReference type="AlphaFoldDB" id="A0A3Q9BTK8"/>
<evidence type="ECO:0000256" key="2">
    <source>
        <dbReference type="ARBA" id="ARBA00007656"/>
    </source>
</evidence>
<proteinExistence type="inferred from homology"/>
<reference evidence="7 8" key="1">
    <citation type="journal article" date="2011" name="Int. J. Syst. Evol. Microbiol.">
        <title>Description of Undibacterium oligocarboniphilum sp. nov., isolated from purified water, and Undibacterium pigrum strain CCUG 49012 as the type strain of Undibacterium parvum sp. nov., and emended descriptions of the genus Undibacterium and the species Undibacterium pigrum.</title>
        <authorList>
            <person name="Eder W."/>
            <person name="Wanner G."/>
            <person name="Ludwig W."/>
            <person name="Busse H.J."/>
            <person name="Ziemke-Kageler F."/>
            <person name="Lang E."/>
        </authorList>
    </citation>
    <scope>NUCLEOTIDE SEQUENCE [LARGE SCALE GENOMIC DNA]</scope>
    <source>
        <strain evidence="7 8">DSM 23061</strain>
    </source>
</reference>
<dbReference type="GO" id="GO:0003755">
    <property type="term" value="F:peptidyl-prolyl cis-trans isomerase activity"/>
    <property type="evidence" value="ECO:0007669"/>
    <property type="project" value="UniProtKB-KW"/>
</dbReference>
<dbReference type="EMBL" id="CP034464">
    <property type="protein sequence ID" value="AZP14191.1"/>
    <property type="molecule type" value="Genomic_DNA"/>
</dbReference>
<evidence type="ECO:0000259" key="6">
    <source>
        <dbReference type="PROSITE" id="PS50198"/>
    </source>
</evidence>
<dbReference type="KEGG" id="upv:EJN92_20625"/>
<evidence type="ECO:0000313" key="7">
    <source>
        <dbReference type="EMBL" id="AZP14191.1"/>
    </source>
</evidence>
<dbReference type="InterPro" id="IPR027304">
    <property type="entry name" value="Trigger_fact/SurA_dom_sf"/>
</dbReference>
<protein>
    <recommendedName>
        <fullName evidence="3">peptidylprolyl isomerase</fullName>
        <ecNumber evidence="3">5.2.1.8</ecNumber>
    </recommendedName>
</protein>
<evidence type="ECO:0000313" key="8">
    <source>
        <dbReference type="Proteomes" id="UP000275663"/>
    </source>
</evidence>
<dbReference type="InterPro" id="IPR046357">
    <property type="entry name" value="PPIase_dom_sf"/>
</dbReference>
<feature type="domain" description="PpiC" evidence="6">
    <location>
        <begin position="92"/>
        <end position="192"/>
    </location>
</feature>
<dbReference type="SUPFAM" id="SSF54534">
    <property type="entry name" value="FKBP-like"/>
    <property type="match status" value="1"/>
</dbReference>
<dbReference type="Proteomes" id="UP000275663">
    <property type="component" value="Chromosome"/>
</dbReference>
<comment type="catalytic activity">
    <reaction evidence="1">
        <text>[protein]-peptidylproline (omega=180) = [protein]-peptidylproline (omega=0)</text>
        <dbReference type="Rhea" id="RHEA:16237"/>
        <dbReference type="Rhea" id="RHEA-COMP:10747"/>
        <dbReference type="Rhea" id="RHEA-COMP:10748"/>
        <dbReference type="ChEBI" id="CHEBI:83833"/>
        <dbReference type="ChEBI" id="CHEBI:83834"/>
        <dbReference type="EC" id="5.2.1.8"/>
    </reaction>
</comment>
<keyword evidence="4 5" id="KW-0697">Rotamase</keyword>
<dbReference type="InterPro" id="IPR050245">
    <property type="entry name" value="PrsA_foldase"/>
</dbReference>
<dbReference type="InterPro" id="IPR000297">
    <property type="entry name" value="PPIase_PpiC"/>
</dbReference>
<evidence type="ECO:0000256" key="4">
    <source>
        <dbReference type="ARBA" id="ARBA00023110"/>
    </source>
</evidence>
<sequence>MPVIVNGYELNDAEMEQELPDHQDATDPLQSAMTALVLRRVLLDEARQLELKADRDDALIEALLAQEVKVPMPGREECLRQYQAHPARFTVGELVEASHILFQVTAGVDLDALRKHASIVLADLLENPQQFAECAKANSNCPSSEVGGSLGQITRGATVAEFEQAVFSGVAGQLIPRLIETRFGLHIIQLGRKVDGRLRPFEEVESSIADAMRMASHDHAVRQYLQLLVGRAKISGIDLPGADSPLLQ</sequence>
<evidence type="ECO:0000256" key="1">
    <source>
        <dbReference type="ARBA" id="ARBA00000971"/>
    </source>
</evidence>
<dbReference type="EC" id="5.2.1.8" evidence="3"/>
<dbReference type="SUPFAM" id="SSF109998">
    <property type="entry name" value="Triger factor/SurA peptide-binding domain-like"/>
    <property type="match status" value="1"/>
</dbReference>